<dbReference type="CDD" id="cd01012">
    <property type="entry name" value="YcaC_related"/>
    <property type="match status" value="1"/>
</dbReference>
<dbReference type="InterPro" id="IPR036380">
    <property type="entry name" value="Isochorismatase-like_sf"/>
</dbReference>
<evidence type="ECO:0000259" key="3">
    <source>
        <dbReference type="Pfam" id="PF00857"/>
    </source>
</evidence>
<keyword evidence="5" id="KW-1185">Reference proteome</keyword>
<dbReference type="InterPro" id="IPR050993">
    <property type="entry name" value="Isochorismatase_domain"/>
</dbReference>
<evidence type="ECO:0000256" key="1">
    <source>
        <dbReference type="ARBA" id="ARBA00006336"/>
    </source>
</evidence>
<protein>
    <recommendedName>
        <fullName evidence="2">Isochorismatase domain-containing protein 1</fullName>
    </recommendedName>
</protein>
<dbReference type="PANTHER" id="PTHR14119:SF17">
    <property type="entry name" value="ISOCHORISMATASE DOMAIN-CONTAINING PROTEIN 1"/>
    <property type="match status" value="1"/>
</dbReference>
<dbReference type="FunFam" id="3.40.50.850:FF:000001">
    <property type="entry name" value="Isochorismatase domain-containing protein 1"/>
    <property type="match status" value="1"/>
</dbReference>
<evidence type="ECO:0000256" key="2">
    <source>
        <dbReference type="ARBA" id="ARBA00040688"/>
    </source>
</evidence>
<dbReference type="Gene3D" id="3.40.50.850">
    <property type="entry name" value="Isochorismatase-like"/>
    <property type="match status" value="1"/>
</dbReference>
<dbReference type="AlphaFoldDB" id="A0A8C4QS42"/>
<proteinExistence type="inferred from homology"/>
<dbReference type="SUPFAM" id="SSF52499">
    <property type="entry name" value="Isochorismatase-like hydrolases"/>
    <property type="match status" value="1"/>
</dbReference>
<name>A0A8C4QS42_EPTBU</name>
<accession>A0A8C4QS42</accession>
<dbReference type="Proteomes" id="UP000694388">
    <property type="component" value="Unplaced"/>
</dbReference>
<reference evidence="4" key="2">
    <citation type="submission" date="2025-09" db="UniProtKB">
        <authorList>
            <consortium name="Ensembl"/>
        </authorList>
    </citation>
    <scope>IDENTIFICATION</scope>
</reference>
<organism evidence="4 5">
    <name type="scientific">Eptatretus burgeri</name>
    <name type="common">Inshore hagfish</name>
    <dbReference type="NCBI Taxonomy" id="7764"/>
    <lineage>
        <taxon>Eukaryota</taxon>
        <taxon>Metazoa</taxon>
        <taxon>Chordata</taxon>
        <taxon>Craniata</taxon>
        <taxon>Vertebrata</taxon>
        <taxon>Cyclostomata</taxon>
        <taxon>Myxini</taxon>
        <taxon>Myxiniformes</taxon>
        <taxon>Myxinidae</taxon>
        <taxon>Eptatretinae</taxon>
        <taxon>Eptatretus</taxon>
    </lineage>
</organism>
<comment type="similarity">
    <text evidence="1">Belongs to the isochorismatase family.</text>
</comment>
<dbReference type="PANTHER" id="PTHR14119">
    <property type="entry name" value="HYDROLASE"/>
    <property type="match status" value="1"/>
</dbReference>
<reference evidence="4" key="1">
    <citation type="submission" date="2025-08" db="UniProtKB">
        <authorList>
            <consortium name="Ensembl"/>
        </authorList>
    </citation>
    <scope>IDENTIFICATION</scope>
</reference>
<feature type="domain" description="Isochorismatase-like" evidence="3">
    <location>
        <begin position="71"/>
        <end position="219"/>
    </location>
</feature>
<evidence type="ECO:0000313" key="5">
    <source>
        <dbReference type="Proteomes" id="UP000694388"/>
    </source>
</evidence>
<dbReference type="Ensembl" id="ENSEBUT00000019520.1">
    <property type="protein sequence ID" value="ENSEBUP00000018944.1"/>
    <property type="gene ID" value="ENSEBUG00000011815.1"/>
</dbReference>
<dbReference type="GeneTree" id="ENSGT00390000006753"/>
<sequence>MPRGSETEALLLALRTCFSDVPLARARLVLQVFSETWGEFVDAPLDLALQGKLKLRAVPAPQKISLERGSTMFFCCDMQERFRPAVKHFADITAVAQRLLRGAAVLGIPVVATEQYPKGLGSTVEELYLVSAQMVLPKTQFSMLLPEVLTLLQNSPNISSIVLFGVETHVCIQQTTLDLLSCGYAVYIVADASSSRSDTDRHLALQRLAQAGAVVTTSESVLLQVVGGKDHPDFKEIQQLIRELLPTPGLPPGHTPGSNTTGIHFREEVASICGWTD</sequence>
<dbReference type="InterPro" id="IPR000868">
    <property type="entry name" value="Isochorismatase-like_dom"/>
</dbReference>
<evidence type="ECO:0000313" key="4">
    <source>
        <dbReference type="Ensembl" id="ENSEBUP00000018944.1"/>
    </source>
</evidence>
<dbReference type="Pfam" id="PF00857">
    <property type="entry name" value="Isochorismatase"/>
    <property type="match status" value="1"/>
</dbReference>